<accession>A0A285P1L6</accession>
<reference evidence="2" key="1">
    <citation type="submission" date="2017-09" db="EMBL/GenBank/DDBJ databases">
        <authorList>
            <person name="Varghese N."/>
            <person name="Submissions S."/>
        </authorList>
    </citation>
    <scope>NUCLEOTIDE SEQUENCE [LARGE SCALE GENOMIC DNA]</scope>
    <source>
        <strain evidence="2">DSM 2913</strain>
    </source>
</reference>
<dbReference type="EMBL" id="OBEN01000008">
    <property type="protein sequence ID" value="SNZ15632.1"/>
    <property type="molecule type" value="Genomic_DNA"/>
</dbReference>
<protein>
    <submittedName>
        <fullName evidence="1">Uncharacterized protein</fullName>
    </submittedName>
</protein>
<evidence type="ECO:0000313" key="2">
    <source>
        <dbReference type="Proteomes" id="UP000218627"/>
    </source>
</evidence>
<dbReference type="Proteomes" id="UP000218627">
    <property type="component" value="Unassembled WGS sequence"/>
</dbReference>
<keyword evidence="2" id="KW-1185">Reference proteome</keyword>
<proteinExistence type="predicted"/>
<organism evidence="1 2">
    <name type="scientific">Hydrogenobacter hydrogenophilus</name>
    <dbReference type="NCBI Taxonomy" id="35835"/>
    <lineage>
        <taxon>Bacteria</taxon>
        <taxon>Pseudomonadati</taxon>
        <taxon>Aquificota</taxon>
        <taxon>Aquificia</taxon>
        <taxon>Aquificales</taxon>
        <taxon>Aquificaceae</taxon>
        <taxon>Hydrogenobacter</taxon>
    </lineage>
</organism>
<dbReference type="AlphaFoldDB" id="A0A285P1L6"/>
<name>A0A285P1L6_9AQUI</name>
<gene>
    <name evidence="1" type="ORF">SAMN06265353_1419</name>
</gene>
<evidence type="ECO:0000313" key="1">
    <source>
        <dbReference type="EMBL" id="SNZ15632.1"/>
    </source>
</evidence>
<dbReference type="RefSeq" id="WP_274536694.1">
    <property type="nucleotide sequence ID" value="NZ_OBEN01000008.1"/>
</dbReference>
<sequence>MSKLVDCVIKEIADFIEENKEGFIEIKNVKGRNGKPKKTI</sequence>